<proteinExistence type="predicted"/>
<protein>
    <submittedName>
        <fullName evidence="2">Uncharacterized protein</fullName>
    </submittedName>
</protein>
<organism evidence="2 3">
    <name type="scientific">Petrolisthes cinctipes</name>
    <name type="common">Flat porcelain crab</name>
    <dbReference type="NCBI Taxonomy" id="88211"/>
    <lineage>
        <taxon>Eukaryota</taxon>
        <taxon>Metazoa</taxon>
        <taxon>Ecdysozoa</taxon>
        <taxon>Arthropoda</taxon>
        <taxon>Crustacea</taxon>
        <taxon>Multicrustacea</taxon>
        <taxon>Malacostraca</taxon>
        <taxon>Eumalacostraca</taxon>
        <taxon>Eucarida</taxon>
        <taxon>Decapoda</taxon>
        <taxon>Pleocyemata</taxon>
        <taxon>Anomura</taxon>
        <taxon>Galatheoidea</taxon>
        <taxon>Porcellanidae</taxon>
        <taxon>Petrolisthes</taxon>
    </lineage>
</organism>
<feature type="compositionally biased region" description="Basic and acidic residues" evidence="1">
    <location>
        <begin position="14"/>
        <end position="25"/>
    </location>
</feature>
<evidence type="ECO:0000256" key="1">
    <source>
        <dbReference type="SAM" id="MobiDB-lite"/>
    </source>
</evidence>
<comment type="caution">
    <text evidence="2">The sequence shown here is derived from an EMBL/GenBank/DDBJ whole genome shotgun (WGS) entry which is preliminary data.</text>
</comment>
<dbReference type="EMBL" id="JAWQEG010001133">
    <property type="protein sequence ID" value="KAK3882110.1"/>
    <property type="molecule type" value="Genomic_DNA"/>
</dbReference>
<dbReference type="AlphaFoldDB" id="A0AAE1FYS9"/>
<evidence type="ECO:0000313" key="3">
    <source>
        <dbReference type="Proteomes" id="UP001286313"/>
    </source>
</evidence>
<gene>
    <name evidence="2" type="ORF">Pcinc_013496</name>
</gene>
<keyword evidence="3" id="KW-1185">Reference proteome</keyword>
<accession>A0AAE1FYS9</accession>
<evidence type="ECO:0000313" key="2">
    <source>
        <dbReference type="EMBL" id="KAK3882110.1"/>
    </source>
</evidence>
<name>A0AAE1FYS9_PETCI</name>
<sequence length="85" mass="10154">MAHLLGTPDWQEDAEPKPLTEFEREKKWEREQKILRETTAPIYVNKISTAPILYAQIPTTQILYKKVHFSPDMYPPQHMPYGRWQ</sequence>
<feature type="region of interest" description="Disordered" evidence="1">
    <location>
        <begin position="1"/>
        <end position="25"/>
    </location>
</feature>
<dbReference type="Proteomes" id="UP001286313">
    <property type="component" value="Unassembled WGS sequence"/>
</dbReference>
<reference evidence="2" key="1">
    <citation type="submission" date="2023-10" db="EMBL/GenBank/DDBJ databases">
        <title>Genome assemblies of two species of porcelain crab, Petrolisthes cinctipes and Petrolisthes manimaculis (Anomura: Porcellanidae).</title>
        <authorList>
            <person name="Angst P."/>
        </authorList>
    </citation>
    <scope>NUCLEOTIDE SEQUENCE</scope>
    <source>
        <strain evidence="2">PB745_01</strain>
        <tissue evidence="2">Gill</tissue>
    </source>
</reference>